<keyword evidence="2" id="KW-0378">Hydrolase</keyword>
<dbReference type="OrthoDB" id="9796958at2"/>
<sequence length="181" mass="20736">MLIDRKLSRLLVVDLQEKLMPAIHDGEKLLQNCRWMTQVASTLDVPILVSEQYPKGLGPTVEPIRSLLRDDAFMEKTYFSCLSDDGCRTTLLDKHYPQVVIIGTEAHVCVMQTALEMKEAGIHVFVVEDCIGSRDPHNKHLAIERMRQAGITLVAREMVAFEWLRRANTHVFRYVNRTFIA</sequence>
<protein>
    <submittedName>
        <fullName evidence="2">Isochorismatase</fullName>
        <ecNumber evidence="2">3.3.2.1</ecNumber>
    </submittedName>
</protein>
<name>A0A063Y3B1_9GAMM</name>
<gene>
    <name evidence="2" type="ORF">ADINL_2390</name>
</gene>
<dbReference type="InterPro" id="IPR036380">
    <property type="entry name" value="Isochorismatase-like_sf"/>
</dbReference>
<proteinExistence type="predicted"/>
<comment type="caution">
    <text evidence="2">The sequence shown here is derived from an EMBL/GenBank/DDBJ whole genome shotgun (WGS) entry which is preliminary data.</text>
</comment>
<organism evidence="2 3">
    <name type="scientific">Nitrincola lacisaponensis</name>
    <dbReference type="NCBI Taxonomy" id="267850"/>
    <lineage>
        <taxon>Bacteria</taxon>
        <taxon>Pseudomonadati</taxon>
        <taxon>Pseudomonadota</taxon>
        <taxon>Gammaproteobacteria</taxon>
        <taxon>Oceanospirillales</taxon>
        <taxon>Oceanospirillaceae</taxon>
        <taxon>Nitrincola</taxon>
    </lineage>
</organism>
<dbReference type="Proteomes" id="UP000027318">
    <property type="component" value="Unassembled WGS sequence"/>
</dbReference>
<dbReference type="Gene3D" id="3.40.50.850">
    <property type="entry name" value="Isochorismatase-like"/>
    <property type="match status" value="1"/>
</dbReference>
<evidence type="ECO:0000259" key="1">
    <source>
        <dbReference type="Pfam" id="PF00857"/>
    </source>
</evidence>
<dbReference type="Pfam" id="PF00857">
    <property type="entry name" value="Isochorismatase"/>
    <property type="match status" value="1"/>
</dbReference>
<dbReference type="PANTHER" id="PTHR14119:SF3">
    <property type="entry name" value="ISOCHORISMATASE DOMAIN-CONTAINING PROTEIN 2"/>
    <property type="match status" value="1"/>
</dbReference>
<dbReference type="EC" id="3.3.2.1" evidence="2"/>
<dbReference type="GO" id="GO:0008908">
    <property type="term" value="F:isochorismatase activity"/>
    <property type="evidence" value="ECO:0007669"/>
    <property type="project" value="UniProtKB-EC"/>
</dbReference>
<dbReference type="STRING" id="267850.ADINL_2390"/>
<reference evidence="2 3" key="1">
    <citation type="journal article" date="2005" name="Int. J. Syst. Evol. Microbiol.">
        <title>Nitrincola lacisaponensis gen. nov., sp. nov., a novel alkaliphilic bacterium isolated from an alkaline, saline lake.</title>
        <authorList>
            <person name="Dimitriu P.A."/>
            <person name="Shukla S.K."/>
            <person name="Conradt J."/>
            <person name="Marquez M.C."/>
            <person name="Ventosa A."/>
            <person name="Maglia A."/>
            <person name="Peyton B.M."/>
            <person name="Pinkart H.C."/>
            <person name="Mormile M.R."/>
        </authorList>
    </citation>
    <scope>NUCLEOTIDE SEQUENCE [LARGE SCALE GENOMIC DNA]</scope>
    <source>
        <strain evidence="2 3">4CA</strain>
    </source>
</reference>
<keyword evidence="3" id="KW-1185">Reference proteome</keyword>
<dbReference type="RefSeq" id="WP_036548161.1">
    <property type="nucleotide sequence ID" value="NZ_JMSZ01000032.1"/>
</dbReference>
<dbReference type="InterPro" id="IPR050993">
    <property type="entry name" value="Isochorismatase_domain"/>
</dbReference>
<dbReference type="PATRIC" id="fig|267850.7.peg.2358"/>
<dbReference type="EMBL" id="JMSZ01000032">
    <property type="protein sequence ID" value="KDE39261.1"/>
    <property type="molecule type" value="Genomic_DNA"/>
</dbReference>
<dbReference type="SUPFAM" id="SSF52499">
    <property type="entry name" value="Isochorismatase-like hydrolases"/>
    <property type="match status" value="1"/>
</dbReference>
<dbReference type="AlphaFoldDB" id="A0A063Y3B1"/>
<evidence type="ECO:0000313" key="3">
    <source>
        <dbReference type="Proteomes" id="UP000027318"/>
    </source>
</evidence>
<feature type="domain" description="Isochorismatase-like" evidence="1">
    <location>
        <begin position="10"/>
        <end position="156"/>
    </location>
</feature>
<dbReference type="InterPro" id="IPR000868">
    <property type="entry name" value="Isochorismatase-like_dom"/>
</dbReference>
<accession>A0A063Y3B1</accession>
<evidence type="ECO:0000313" key="2">
    <source>
        <dbReference type="EMBL" id="KDE39261.1"/>
    </source>
</evidence>
<dbReference type="CDD" id="cd01012">
    <property type="entry name" value="YcaC_related"/>
    <property type="match status" value="1"/>
</dbReference>
<dbReference type="PANTHER" id="PTHR14119">
    <property type="entry name" value="HYDROLASE"/>
    <property type="match status" value="1"/>
</dbReference>